<dbReference type="PROSITE" id="PS00636">
    <property type="entry name" value="DNAJ_1"/>
    <property type="match status" value="1"/>
</dbReference>
<dbReference type="STRING" id="1447872.A0A1J9PRT6"/>
<dbReference type="PRINTS" id="PR00625">
    <property type="entry name" value="JDOMAIN"/>
</dbReference>
<reference evidence="3 4" key="1">
    <citation type="submission" date="2015-07" db="EMBL/GenBank/DDBJ databases">
        <title>Emmonsia species relationships and genome sequence.</title>
        <authorList>
            <consortium name="The Broad Institute Genomics Platform"/>
            <person name="Cuomo C.A."/>
            <person name="Munoz J.F."/>
            <person name="Imamovic A."/>
            <person name="Priest M.E."/>
            <person name="Young S."/>
            <person name="Clay O.K."/>
            <person name="McEwen J.G."/>
        </authorList>
    </citation>
    <scope>NUCLEOTIDE SEQUENCE [LARGE SCALE GENOMIC DNA]</scope>
    <source>
        <strain evidence="3 4">UAMH 9510</strain>
    </source>
</reference>
<dbReference type="Pfam" id="PF00226">
    <property type="entry name" value="DnaJ"/>
    <property type="match status" value="1"/>
</dbReference>
<feature type="region of interest" description="Disordered" evidence="1">
    <location>
        <begin position="751"/>
        <end position="807"/>
    </location>
</feature>
<evidence type="ECO:0000313" key="3">
    <source>
        <dbReference type="EMBL" id="OJD18934.1"/>
    </source>
</evidence>
<comment type="caution">
    <text evidence="3">The sequence shown here is derived from an EMBL/GenBank/DDBJ whole genome shotgun (WGS) entry which is preliminary data.</text>
</comment>
<dbReference type="FunFam" id="1.10.287.110:FF:000096">
    <property type="entry name" value="DnaJ domain protein"/>
    <property type="match status" value="1"/>
</dbReference>
<dbReference type="InterPro" id="IPR036869">
    <property type="entry name" value="J_dom_sf"/>
</dbReference>
<feature type="compositionally biased region" description="Polar residues" evidence="1">
    <location>
        <begin position="338"/>
        <end position="349"/>
    </location>
</feature>
<feature type="compositionally biased region" description="Low complexity" evidence="1">
    <location>
        <begin position="383"/>
        <end position="393"/>
    </location>
</feature>
<dbReference type="PROSITE" id="PS50076">
    <property type="entry name" value="DNAJ_2"/>
    <property type="match status" value="1"/>
</dbReference>
<dbReference type="SMART" id="SM00271">
    <property type="entry name" value="DnaJ"/>
    <property type="match status" value="1"/>
</dbReference>
<feature type="compositionally biased region" description="Polar residues" evidence="1">
    <location>
        <begin position="496"/>
        <end position="532"/>
    </location>
</feature>
<feature type="region of interest" description="Disordered" evidence="1">
    <location>
        <begin position="673"/>
        <end position="719"/>
    </location>
</feature>
<feature type="compositionally biased region" description="Low complexity" evidence="1">
    <location>
        <begin position="855"/>
        <end position="886"/>
    </location>
</feature>
<name>A0A1J9PRT6_9EURO</name>
<feature type="region of interest" description="Disordered" evidence="1">
    <location>
        <begin position="192"/>
        <end position="537"/>
    </location>
</feature>
<evidence type="ECO:0000259" key="2">
    <source>
        <dbReference type="PROSITE" id="PS50076"/>
    </source>
</evidence>
<feature type="compositionally biased region" description="Low complexity" evidence="1">
    <location>
        <begin position="123"/>
        <end position="136"/>
    </location>
</feature>
<feature type="region of interest" description="Disordered" evidence="1">
    <location>
        <begin position="826"/>
        <end position="925"/>
    </location>
</feature>
<feature type="compositionally biased region" description="Polar residues" evidence="1">
    <location>
        <begin position="308"/>
        <end position="321"/>
    </location>
</feature>
<keyword evidence="4" id="KW-1185">Reference proteome</keyword>
<feature type="region of interest" description="Disordered" evidence="1">
    <location>
        <begin position="77"/>
        <end position="177"/>
    </location>
</feature>
<dbReference type="OrthoDB" id="10265645at2759"/>
<dbReference type="CDD" id="cd06257">
    <property type="entry name" value="DnaJ"/>
    <property type="match status" value="1"/>
</dbReference>
<dbReference type="InterPro" id="IPR050817">
    <property type="entry name" value="DjlA_DnaK_co-chaperone"/>
</dbReference>
<feature type="compositionally biased region" description="Basic and acidic residues" evidence="1">
    <location>
        <begin position="463"/>
        <end position="476"/>
    </location>
</feature>
<feature type="compositionally biased region" description="Low complexity" evidence="1">
    <location>
        <begin position="271"/>
        <end position="284"/>
    </location>
</feature>
<evidence type="ECO:0000313" key="4">
    <source>
        <dbReference type="Proteomes" id="UP000182235"/>
    </source>
</evidence>
<evidence type="ECO:0000256" key="1">
    <source>
        <dbReference type="SAM" id="MobiDB-lite"/>
    </source>
</evidence>
<feature type="compositionally biased region" description="Acidic residues" evidence="1">
    <location>
        <begin position="1034"/>
        <end position="1043"/>
    </location>
</feature>
<organism evidence="3 4">
    <name type="scientific">Emergomyces pasteurianus Ep9510</name>
    <dbReference type="NCBI Taxonomy" id="1447872"/>
    <lineage>
        <taxon>Eukaryota</taxon>
        <taxon>Fungi</taxon>
        <taxon>Dikarya</taxon>
        <taxon>Ascomycota</taxon>
        <taxon>Pezizomycotina</taxon>
        <taxon>Eurotiomycetes</taxon>
        <taxon>Eurotiomycetidae</taxon>
        <taxon>Onygenales</taxon>
        <taxon>Ajellomycetaceae</taxon>
        <taxon>Emergomyces</taxon>
    </lineage>
</organism>
<feature type="compositionally biased region" description="Low complexity" evidence="1">
    <location>
        <begin position="1014"/>
        <end position="1030"/>
    </location>
</feature>
<feature type="compositionally biased region" description="Basic residues" evidence="1">
    <location>
        <begin position="403"/>
        <end position="416"/>
    </location>
</feature>
<feature type="compositionally biased region" description="Pro residues" evidence="1">
    <location>
        <begin position="112"/>
        <end position="122"/>
    </location>
</feature>
<feature type="compositionally biased region" description="Polar residues" evidence="1">
    <location>
        <begin position="887"/>
        <end position="899"/>
    </location>
</feature>
<dbReference type="InterPro" id="IPR018253">
    <property type="entry name" value="DnaJ_domain_CS"/>
</dbReference>
<feature type="compositionally biased region" description="Basic residues" evidence="1">
    <location>
        <begin position="764"/>
        <end position="774"/>
    </location>
</feature>
<dbReference type="AlphaFoldDB" id="A0A1J9PRT6"/>
<proteinExistence type="predicted"/>
<dbReference type="SUPFAM" id="SSF46565">
    <property type="entry name" value="Chaperone J-domain"/>
    <property type="match status" value="1"/>
</dbReference>
<dbReference type="PANTHER" id="PTHR24074">
    <property type="entry name" value="CO-CHAPERONE PROTEIN DJLA"/>
    <property type="match status" value="1"/>
</dbReference>
<feature type="region of interest" description="Disordered" evidence="1">
    <location>
        <begin position="1004"/>
        <end position="1043"/>
    </location>
</feature>
<gene>
    <name evidence="3" type="ORF">AJ78_01046</name>
</gene>
<dbReference type="Proteomes" id="UP000182235">
    <property type="component" value="Unassembled WGS sequence"/>
</dbReference>
<feature type="region of interest" description="Disordered" evidence="1">
    <location>
        <begin position="580"/>
        <end position="607"/>
    </location>
</feature>
<feature type="compositionally biased region" description="Polar residues" evidence="1">
    <location>
        <begin position="215"/>
        <end position="234"/>
    </location>
</feature>
<feature type="compositionally biased region" description="Polar residues" evidence="1">
    <location>
        <begin position="588"/>
        <end position="598"/>
    </location>
</feature>
<protein>
    <recommendedName>
        <fullName evidence="2">J domain-containing protein</fullName>
    </recommendedName>
</protein>
<accession>A0A1J9PRT6</accession>
<dbReference type="EMBL" id="LGRN01000021">
    <property type="protein sequence ID" value="OJD18934.1"/>
    <property type="molecule type" value="Genomic_DNA"/>
</dbReference>
<sequence length="1110" mass="123057">MVKADIKRDYYADLGLDPKAEEDEIRKKYRKLALKFHPDRNPGKELEFNAKFQAIQAAYEILIDPKERLKYDTGRLRAGYGKFYGPPKASAPPRPQYAQPNHCQPRRTPTPATHPRPSPNPTGQPRGTPTPGTAPRKPCEPNPQHHPQGFPHQGSYPAPPSAGAQKFTNYAKAPSQKWDKIYEDARTRADAFRGFQEMKPNPNTGGWSGFDPRTGRSNQSGSTPQPSQRPQSAYETYFNMPKPSPQRAQAKKKNGFAPGTPGGDEPMAPNTSAYASYSRARTSYPQPHFEPAPPPTAKKWPRQEESTDTNIPNLQRTSSKYATAGGEKTYVSGAGLGRSSSTRNSPFTESDSRPRTNPPSPTSPHANRGRHHSASPKLKPNRDSIFSSSPSSSDSEEVDISARPKRTPRSRMFAHRGKTDPMAMNTDSGKEPLGWATQRGSWLLSEPHIRRDRAPKQNPRGRMGLDADYEKPEGHHSNNAGLNARASHGHAPAAKTHSQQAHATANNTPNDAGNPPDNSRQPRTPDNSNNMYGPSHKSFVREWSKRWGFTSSTTPTDTPHQSFPLWAYPSSILPQLSKPPNWSKEAGDQSSEFSNTTEISRDGPIPHMNPLNLTQMNQIRMNADPISIPSFGPFANRSTPLDGKPKSRSHESIDVTFSAADWNGKFQHATEFFAPKTSGDRPFYSKPSRARGRSISRPNSASHPRPFPPPGNTNQNENEYIDKSSSAFTDSGFSVDKWKKEVLKADIWSIPRNELPQQNPNRQKSPKKQSKPTIKRQTTTPKPAAVTTEAEEEGSTLPSGKTDEPKQVFPEGVEAMDIDEGLAASKSATPREQQHPAPRSATTDTAIKDPVSNRTKLPPSNNNLSNNTLDLKNFTNVTPFTTTNSTGINDLNDLSSTLPFESRPDDSSHTRLTVRPQDLALPKPPRVPPVPNFSTAEHPHKAEIQLKWERYISEFNAYMHDWNMFNRTMLGHFNARQQTVETGLAPNWARAIGDSARLRIIDEADSKGKKHKSNNSNSNNNRATVNNSGGVQDGNDEDNDDADDEQLVAGSAKGGFNAYMRGVKEDFVVRQHWEVAWERHLACLEALDVTRRFMRGGARNRRMSAGRVVG</sequence>
<dbReference type="VEuPathDB" id="FungiDB:AJ78_01046"/>
<dbReference type="Gene3D" id="1.10.287.110">
    <property type="entry name" value="DnaJ domain"/>
    <property type="match status" value="1"/>
</dbReference>
<feature type="domain" description="J" evidence="2">
    <location>
        <begin position="9"/>
        <end position="75"/>
    </location>
</feature>
<dbReference type="InterPro" id="IPR001623">
    <property type="entry name" value="DnaJ_domain"/>
</dbReference>